<evidence type="ECO:0000256" key="10">
    <source>
        <dbReference type="ARBA" id="ARBA00023118"/>
    </source>
</evidence>
<keyword evidence="7" id="KW-0378">Hydrolase</keyword>
<dbReference type="Gene3D" id="3.30.70.270">
    <property type="match status" value="1"/>
</dbReference>
<dbReference type="InterPro" id="IPR052117">
    <property type="entry name" value="Cas10/Csm1_subtype-III-A"/>
</dbReference>
<feature type="domain" description="GGDEF" evidence="12">
    <location>
        <begin position="514"/>
        <end position="661"/>
    </location>
</feature>
<dbReference type="CDD" id="cd09680">
    <property type="entry name" value="Cas10_III"/>
    <property type="match status" value="1"/>
</dbReference>
<dbReference type="Pfam" id="PF20824">
    <property type="entry name" value="Cmr2_hel_dom2"/>
    <property type="match status" value="1"/>
</dbReference>
<dbReference type="PANTHER" id="PTHR36528:SF1">
    <property type="entry name" value="CRISPR SYSTEM SINGLE-STRAND-SPECIFIC DEOXYRIBONUCLEASE CAS10_CSM1 (SUBTYPE III-A)"/>
    <property type="match status" value="1"/>
</dbReference>
<dbReference type="Proteomes" id="UP000214689">
    <property type="component" value="Chromosome"/>
</dbReference>
<evidence type="ECO:0000256" key="8">
    <source>
        <dbReference type="ARBA" id="ARBA00022839"/>
    </source>
</evidence>
<evidence type="ECO:0000256" key="7">
    <source>
        <dbReference type="ARBA" id="ARBA00022801"/>
    </source>
</evidence>
<dbReference type="PANTHER" id="PTHR36528">
    <property type="entry name" value="CRISPR SYSTEM SINGLE-STRAND-SPECIFIC DEOXYRIBONUCLEASE CAS10/CSM1 (SUBTYPE III-A)"/>
    <property type="match status" value="1"/>
</dbReference>
<evidence type="ECO:0000313" key="13">
    <source>
        <dbReference type="EMBL" id="ASS37297.1"/>
    </source>
</evidence>
<keyword evidence="6" id="KW-0255">Endonuclease</keyword>
<dbReference type="GO" id="GO:0004519">
    <property type="term" value="F:endonuclease activity"/>
    <property type="evidence" value="ECO:0007669"/>
    <property type="project" value="UniProtKB-KW"/>
</dbReference>
<evidence type="ECO:0000256" key="9">
    <source>
        <dbReference type="ARBA" id="ARBA00022840"/>
    </source>
</evidence>
<comment type="similarity">
    <text evidence="1">Belongs to the CRISPR-associated Cas10/Csm1 family.</text>
</comment>
<dbReference type="InterPro" id="IPR048693">
    <property type="entry name" value="Cmr2-like_C"/>
</dbReference>
<dbReference type="InterPro" id="IPR013408">
    <property type="entry name" value="Cas10/Csm1"/>
</dbReference>
<dbReference type="GO" id="GO:0051607">
    <property type="term" value="P:defense response to virus"/>
    <property type="evidence" value="ECO:0007669"/>
    <property type="project" value="UniProtKB-KW"/>
</dbReference>
<sequence>MNAKQIEIILGGLFHDIGIVLCKNNAEMNNCEKGYQFIKDAGINNESILEQLKFQHYNSLTGASISEDSPAYITCWANDVATRETLGDDRKYAVKEYDVSNRIAPLQSVFNIINGNNETKVYEPEQVNESGEINYPVDNTINYSEEKYENIINNIKNGIKKFEITGEYVNSLLSLLEGELTYIPSSSDINQLADISLYDQMKITAAIGSCVYQYLESKGIKNHKKALVDDCNKSYDEDYFLLFSMDISGIQNFIYKVDSSEALKSLRSKSFYLEIMLEHIIDELLESVNLSRANLIYSGGGHAYILLPNTDEVIEKIKTFKADTKKWFIDNYGIDLYVAMGYKPCSANTLKNSPKGSYEKLFKEVSKALSNEKISRYSANEIRRMNSFRNEESTRECKVCGRVDHLTAEDICEYCDSFKRISRDILNKSFGFVTVIEEKDKVKNCIKLPFDKYMLMEDEESLKHRIYTSGSGYVRSYSKNKMYTVVNVATRLWVGDYSSESSFEALAKASTGIDKLGVLRADVDNLGKTFISGFKPEHTSLSRTASFSRKLSMFFKLHINNILENGEYMIDGSKPSKRNATIVYSGGDDVFIVGAWDDVIGLAIDLSDSLKKYSQGTLTISAGIGIFPKKYPVKAIARETGLLEEASKRVQDKNAVTLFEDVYNQDCKYEFDCGEQTYKWDIFNSRVMGEKYVLIESFFSDDEKGMAAIYRLLNYIKNLDDIINLARLAYLLGRMQASAKDSDEKEEKYKAFSKQLYEWISNDPKGENRRELITAIYIYVYLHRKEEEK</sequence>
<evidence type="ECO:0000256" key="6">
    <source>
        <dbReference type="ARBA" id="ARBA00022759"/>
    </source>
</evidence>
<dbReference type="GO" id="GO:0016740">
    <property type="term" value="F:transferase activity"/>
    <property type="evidence" value="ECO:0007669"/>
    <property type="project" value="UniProtKB-KW"/>
</dbReference>
<keyword evidence="14" id="KW-1185">Reference proteome</keyword>
<dbReference type="GO" id="GO:0004527">
    <property type="term" value="F:exonuclease activity"/>
    <property type="evidence" value="ECO:0007669"/>
    <property type="project" value="UniProtKB-KW"/>
</dbReference>
<protein>
    <recommendedName>
        <fullName evidence="2">CRISPR system single-strand-specific deoxyribonuclease Cas10/Csm1 (subtype III-A)</fullName>
    </recommendedName>
    <alternativeName>
        <fullName evidence="11">Cyclic oligoadenylate synthase</fullName>
    </alternativeName>
</protein>
<name>A0A223AQR7_9FIRM</name>
<dbReference type="AlphaFoldDB" id="A0A223AQR7"/>
<keyword evidence="3" id="KW-0808">Transferase</keyword>
<evidence type="ECO:0000256" key="3">
    <source>
        <dbReference type="ARBA" id="ARBA00022679"/>
    </source>
</evidence>
<keyword evidence="4" id="KW-0540">Nuclease</keyword>
<reference evidence="14" key="1">
    <citation type="submission" date="2016-05" db="EMBL/GenBank/DDBJ databases">
        <authorList>
            <person name="Holder M.E."/>
            <person name="Ajami N.J."/>
            <person name="Petrosino J.F."/>
        </authorList>
    </citation>
    <scope>NUCLEOTIDE SEQUENCE [LARGE SCALE GENOMIC DNA]</scope>
    <source>
        <strain evidence="14">ATCC 700696</strain>
    </source>
</reference>
<gene>
    <name evidence="13" type="ORF">AXF17_01640</name>
</gene>
<dbReference type="InterPro" id="IPR041062">
    <property type="entry name" value="Csm1_B"/>
</dbReference>
<evidence type="ECO:0000256" key="5">
    <source>
        <dbReference type="ARBA" id="ARBA00022741"/>
    </source>
</evidence>
<evidence type="ECO:0000256" key="11">
    <source>
        <dbReference type="ARBA" id="ARBA00032922"/>
    </source>
</evidence>
<evidence type="ECO:0000313" key="14">
    <source>
        <dbReference type="Proteomes" id="UP000214689"/>
    </source>
</evidence>
<dbReference type="PROSITE" id="PS50887">
    <property type="entry name" value="GGDEF"/>
    <property type="match status" value="1"/>
</dbReference>
<proteinExistence type="inferred from homology"/>
<evidence type="ECO:0000256" key="2">
    <source>
        <dbReference type="ARBA" id="ARBA00014333"/>
    </source>
</evidence>
<dbReference type="NCBIfam" id="TIGR02578">
    <property type="entry name" value="cas_TM1811_Csm1"/>
    <property type="match status" value="1"/>
</dbReference>
<dbReference type="EMBL" id="CP016199">
    <property type="protein sequence ID" value="ASS37297.1"/>
    <property type="molecule type" value="Genomic_DNA"/>
</dbReference>
<dbReference type="Pfam" id="PF18211">
    <property type="entry name" value="Csm1_B"/>
    <property type="match status" value="1"/>
</dbReference>
<evidence type="ECO:0000259" key="12">
    <source>
        <dbReference type="PROSITE" id="PS50887"/>
    </source>
</evidence>
<dbReference type="InterPro" id="IPR000160">
    <property type="entry name" value="GGDEF_dom"/>
</dbReference>
<keyword evidence="8" id="KW-0269">Exonuclease</keyword>
<keyword evidence="5" id="KW-0547">Nucleotide-binding</keyword>
<dbReference type="OrthoDB" id="9768769at2"/>
<organism evidence="13 14">
    <name type="scientific">Mogibacterium pumilum</name>
    <dbReference type="NCBI Taxonomy" id="86332"/>
    <lineage>
        <taxon>Bacteria</taxon>
        <taxon>Bacillati</taxon>
        <taxon>Bacillota</taxon>
        <taxon>Clostridia</taxon>
        <taxon>Peptostreptococcales</taxon>
        <taxon>Anaerovoracaceae</taxon>
        <taxon>Mogibacterium</taxon>
    </lineage>
</organism>
<accession>A0A223AQR7</accession>
<dbReference type="InterPro" id="IPR054767">
    <property type="entry name" value="Cas10-Cmr2_palm2"/>
</dbReference>
<dbReference type="InterPro" id="IPR043128">
    <property type="entry name" value="Rev_trsase/Diguanyl_cyclase"/>
</dbReference>
<dbReference type="Pfam" id="PF22335">
    <property type="entry name" value="Cas10-Cmr2_palm2"/>
    <property type="match status" value="1"/>
</dbReference>
<keyword evidence="9" id="KW-0067">ATP-binding</keyword>
<dbReference type="RefSeq" id="WP_094233519.1">
    <property type="nucleotide sequence ID" value="NZ_CP016199.1"/>
</dbReference>
<evidence type="ECO:0000256" key="1">
    <source>
        <dbReference type="ARBA" id="ARBA00005700"/>
    </source>
</evidence>
<dbReference type="GO" id="GO:0005524">
    <property type="term" value="F:ATP binding"/>
    <property type="evidence" value="ECO:0007669"/>
    <property type="project" value="UniProtKB-KW"/>
</dbReference>
<evidence type="ECO:0000256" key="4">
    <source>
        <dbReference type="ARBA" id="ARBA00022722"/>
    </source>
</evidence>
<keyword evidence="10" id="KW-0051">Antiviral defense</keyword>